<dbReference type="InterPro" id="IPR004839">
    <property type="entry name" value="Aminotransferase_I/II_large"/>
</dbReference>
<dbReference type="OrthoDB" id="199743at2"/>
<dbReference type="EMBL" id="VOBR01000005">
    <property type="protein sequence ID" value="TWP52673.1"/>
    <property type="molecule type" value="Genomic_DNA"/>
</dbReference>
<evidence type="ECO:0000313" key="7">
    <source>
        <dbReference type="Proteomes" id="UP000316639"/>
    </source>
</evidence>
<comment type="cofactor">
    <cofactor evidence="1">
        <name>pyridoxal 5'-phosphate</name>
        <dbReference type="ChEBI" id="CHEBI:597326"/>
    </cofactor>
</comment>
<dbReference type="Pfam" id="PF00155">
    <property type="entry name" value="Aminotran_1_2"/>
    <property type="match status" value="1"/>
</dbReference>
<accession>A0A563EYH5</accession>
<evidence type="ECO:0000259" key="5">
    <source>
        <dbReference type="Pfam" id="PF00155"/>
    </source>
</evidence>
<keyword evidence="2 6" id="KW-0032">Aminotransferase</keyword>
<dbReference type="InterPro" id="IPR015422">
    <property type="entry name" value="PyrdxlP-dep_Trfase_small"/>
</dbReference>
<evidence type="ECO:0000256" key="3">
    <source>
        <dbReference type="ARBA" id="ARBA00022679"/>
    </source>
</evidence>
<evidence type="ECO:0000256" key="4">
    <source>
        <dbReference type="ARBA" id="ARBA00022898"/>
    </source>
</evidence>
<dbReference type="PANTHER" id="PTHR42790:SF19">
    <property type="entry name" value="KYNURENINE_ALPHA-AMINOADIPATE AMINOTRANSFERASE, MITOCHONDRIAL"/>
    <property type="match status" value="1"/>
</dbReference>
<dbReference type="GO" id="GO:0008483">
    <property type="term" value="F:transaminase activity"/>
    <property type="evidence" value="ECO:0007669"/>
    <property type="project" value="UniProtKB-KW"/>
</dbReference>
<dbReference type="PANTHER" id="PTHR42790">
    <property type="entry name" value="AMINOTRANSFERASE"/>
    <property type="match status" value="1"/>
</dbReference>
<dbReference type="RefSeq" id="WP_146350729.1">
    <property type="nucleotide sequence ID" value="NZ_VOBR01000005.1"/>
</dbReference>
<sequence>MAPILFTRGAPSLDIIDQEGLRDAAQQAFTKDPGGTFAYGTSVGYVPLREWIAEKHGVDVNQVLVTNGSMQADAFLFELLVSPGDDVVVEAPTYDRTLLNLRQRGAKVTAIDLQTDGIDVDAFQTLLESGTRPSLAHIIPNFQNPAGYTLSAEKRARLLALAAQHDFVLFEDDPYYEVRFEGTPLPTMLSQDENNRVVYASSFSKTMCPGIRCGYLVGPADVIAKVQKIATNTYISPNMVAQSIVNEFCRSGRIDQSVATVRVALRERKDALVNALKRELPDAVYTAPQGGYFMWVELPGVSIEKLFPVAKEHGVEFVKGSDFLLEGGDNAMRMAFSGVTPEQIDEGITRLATAVRSL</sequence>
<proteinExistence type="predicted"/>
<keyword evidence="3 6" id="KW-0808">Transferase</keyword>
<evidence type="ECO:0000256" key="2">
    <source>
        <dbReference type="ARBA" id="ARBA00022576"/>
    </source>
</evidence>
<dbReference type="Gene3D" id="3.40.640.10">
    <property type="entry name" value="Type I PLP-dependent aspartate aminotransferase-like (Major domain)"/>
    <property type="match status" value="1"/>
</dbReference>
<reference evidence="6 7" key="1">
    <citation type="submission" date="2019-07" db="EMBL/GenBank/DDBJ databases">
        <title>Lentzea xizangensis sp. nov., isolated from Qinghai-Tibetan Plateau Soils.</title>
        <authorList>
            <person name="Huang J."/>
        </authorList>
    </citation>
    <scope>NUCLEOTIDE SEQUENCE [LARGE SCALE GENOMIC DNA]</scope>
    <source>
        <strain evidence="6 7">FXJ1.1311</strain>
    </source>
</reference>
<gene>
    <name evidence="6" type="ORF">FKR81_10255</name>
</gene>
<organism evidence="6 7">
    <name type="scientific">Lentzea tibetensis</name>
    <dbReference type="NCBI Taxonomy" id="2591470"/>
    <lineage>
        <taxon>Bacteria</taxon>
        <taxon>Bacillati</taxon>
        <taxon>Actinomycetota</taxon>
        <taxon>Actinomycetes</taxon>
        <taxon>Pseudonocardiales</taxon>
        <taxon>Pseudonocardiaceae</taxon>
        <taxon>Lentzea</taxon>
    </lineage>
</organism>
<dbReference type="InterPro" id="IPR015421">
    <property type="entry name" value="PyrdxlP-dep_Trfase_major"/>
</dbReference>
<dbReference type="CDD" id="cd00609">
    <property type="entry name" value="AAT_like"/>
    <property type="match status" value="1"/>
</dbReference>
<dbReference type="Proteomes" id="UP000316639">
    <property type="component" value="Unassembled WGS sequence"/>
</dbReference>
<keyword evidence="7" id="KW-1185">Reference proteome</keyword>
<dbReference type="InterPro" id="IPR050859">
    <property type="entry name" value="Class-I_PLP-dep_aminotransf"/>
</dbReference>
<protein>
    <submittedName>
        <fullName evidence="6">PLP-dependent aminotransferase family protein</fullName>
    </submittedName>
</protein>
<evidence type="ECO:0000313" key="6">
    <source>
        <dbReference type="EMBL" id="TWP52673.1"/>
    </source>
</evidence>
<name>A0A563EYH5_9PSEU</name>
<dbReference type="Gene3D" id="3.90.1150.10">
    <property type="entry name" value="Aspartate Aminotransferase, domain 1"/>
    <property type="match status" value="1"/>
</dbReference>
<dbReference type="GO" id="GO:0030170">
    <property type="term" value="F:pyridoxal phosphate binding"/>
    <property type="evidence" value="ECO:0007669"/>
    <property type="project" value="InterPro"/>
</dbReference>
<dbReference type="SUPFAM" id="SSF53383">
    <property type="entry name" value="PLP-dependent transferases"/>
    <property type="match status" value="1"/>
</dbReference>
<dbReference type="AlphaFoldDB" id="A0A563EYH5"/>
<evidence type="ECO:0000256" key="1">
    <source>
        <dbReference type="ARBA" id="ARBA00001933"/>
    </source>
</evidence>
<dbReference type="InterPro" id="IPR015424">
    <property type="entry name" value="PyrdxlP-dep_Trfase"/>
</dbReference>
<keyword evidence="4" id="KW-0663">Pyridoxal phosphate</keyword>
<dbReference type="GO" id="GO:1901605">
    <property type="term" value="P:alpha-amino acid metabolic process"/>
    <property type="evidence" value="ECO:0007669"/>
    <property type="project" value="TreeGrafter"/>
</dbReference>
<feature type="domain" description="Aminotransferase class I/classII large" evidence="5">
    <location>
        <begin position="22"/>
        <end position="351"/>
    </location>
</feature>
<comment type="caution">
    <text evidence="6">The sequence shown here is derived from an EMBL/GenBank/DDBJ whole genome shotgun (WGS) entry which is preliminary data.</text>
</comment>